<dbReference type="Proteomes" id="UP000663829">
    <property type="component" value="Unassembled WGS sequence"/>
</dbReference>
<feature type="domain" description="EF-hand" evidence="2">
    <location>
        <begin position="48"/>
        <end position="76"/>
    </location>
</feature>
<accession>A0A813WDF7</accession>
<evidence type="ECO:0000259" key="2">
    <source>
        <dbReference type="SMART" id="SM00054"/>
    </source>
</evidence>
<dbReference type="GO" id="GO:0005509">
    <property type="term" value="F:calcium ion binding"/>
    <property type="evidence" value="ECO:0007669"/>
    <property type="project" value="InterPro"/>
</dbReference>
<dbReference type="Proteomes" id="UP000677228">
    <property type="component" value="Unassembled WGS sequence"/>
</dbReference>
<dbReference type="EMBL" id="CAJNOK010002623">
    <property type="protein sequence ID" value="CAF0868186.1"/>
    <property type="molecule type" value="Genomic_DNA"/>
</dbReference>
<evidence type="ECO:0000313" key="7">
    <source>
        <dbReference type="Proteomes" id="UP000663829"/>
    </source>
</evidence>
<dbReference type="PANTHER" id="PTHR23048">
    <property type="entry name" value="MYOSIN LIGHT CHAIN 1, 3"/>
    <property type="match status" value="1"/>
</dbReference>
<dbReference type="EMBL" id="CAJNOQ010000946">
    <property type="protein sequence ID" value="CAF0853671.1"/>
    <property type="molecule type" value="Genomic_DNA"/>
</dbReference>
<dbReference type="GO" id="GO:0016460">
    <property type="term" value="C:myosin II complex"/>
    <property type="evidence" value="ECO:0007669"/>
    <property type="project" value="TreeGrafter"/>
</dbReference>
<name>A0A813WDF7_9BILA</name>
<dbReference type="SUPFAM" id="SSF47473">
    <property type="entry name" value="EF-hand"/>
    <property type="match status" value="1"/>
</dbReference>
<feature type="domain" description="EF-hand" evidence="2">
    <location>
        <begin position="13"/>
        <end position="40"/>
    </location>
</feature>
<dbReference type="Gene3D" id="1.10.238.10">
    <property type="entry name" value="EF-hand"/>
    <property type="match status" value="1"/>
</dbReference>
<evidence type="ECO:0000313" key="6">
    <source>
        <dbReference type="EMBL" id="CAF3652981.1"/>
    </source>
</evidence>
<dbReference type="InterPro" id="IPR002048">
    <property type="entry name" value="EF_hand_dom"/>
</dbReference>
<protein>
    <recommendedName>
        <fullName evidence="2">EF-hand domain-containing protein</fullName>
    </recommendedName>
</protein>
<feature type="domain" description="EF-hand" evidence="2">
    <location>
        <begin position="88"/>
        <end position="115"/>
    </location>
</feature>
<keyword evidence="7" id="KW-1185">Reference proteome</keyword>
<dbReference type="AlphaFoldDB" id="A0A813WDF7"/>
<comment type="caution">
    <text evidence="3">The sequence shown here is derived from an EMBL/GenBank/DDBJ whole genome shotgun (WGS) entry which is preliminary data.</text>
</comment>
<dbReference type="Proteomes" id="UP000682733">
    <property type="component" value="Unassembled WGS sequence"/>
</dbReference>
<dbReference type="OrthoDB" id="343296at2759"/>
<evidence type="ECO:0000256" key="1">
    <source>
        <dbReference type="ARBA" id="ARBA00022737"/>
    </source>
</evidence>
<dbReference type="InterPro" id="IPR050230">
    <property type="entry name" value="CALM/Myosin/TropC-like"/>
</dbReference>
<evidence type="ECO:0000313" key="4">
    <source>
        <dbReference type="EMBL" id="CAF0868186.1"/>
    </source>
</evidence>
<keyword evidence="1" id="KW-0677">Repeat</keyword>
<sequence>MSAKTLSDERINELREIFSMLDDGGGYLNQTQLGTLLLAMGFSIPNIEISALMNKFDTEKTGKIDFPQVLTIIATQTNNLTSAGHSKQILEAMKLFDTNNDGTNFISLLMLFENFSLFIDTILESDFRFLMTQMGEPLTKQSYEDMINSTDARTKNGRINYRKLTSAIIHL</sequence>
<proteinExistence type="predicted"/>
<dbReference type="InterPro" id="IPR011992">
    <property type="entry name" value="EF-hand-dom_pair"/>
</dbReference>
<evidence type="ECO:0000313" key="3">
    <source>
        <dbReference type="EMBL" id="CAF0853671.1"/>
    </source>
</evidence>
<gene>
    <name evidence="3" type="ORF">GPM918_LOCUS6210</name>
    <name evidence="4" type="ORF">OVA965_LOCUS7989</name>
    <name evidence="5" type="ORF">SRO942_LOCUS6210</name>
    <name evidence="6" type="ORF">TMI583_LOCUS7985</name>
</gene>
<dbReference type="Proteomes" id="UP000681722">
    <property type="component" value="Unassembled WGS sequence"/>
</dbReference>
<evidence type="ECO:0000313" key="5">
    <source>
        <dbReference type="EMBL" id="CAF3641393.1"/>
    </source>
</evidence>
<dbReference type="CDD" id="cd00051">
    <property type="entry name" value="EFh"/>
    <property type="match status" value="1"/>
</dbReference>
<dbReference type="EMBL" id="CAJOBC010000946">
    <property type="protein sequence ID" value="CAF3641393.1"/>
    <property type="molecule type" value="Genomic_DNA"/>
</dbReference>
<dbReference type="EMBL" id="CAJOBA010002624">
    <property type="protein sequence ID" value="CAF3652981.1"/>
    <property type="molecule type" value="Genomic_DNA"/>
</dbReference>
<reference evidence="3" key="1">
    <citation type="submission" date="2021-02" db="EMBL/GenBank/DDBJ databases">
        <authorList>
            <person name="Nowell W R."/>
        </authorList>
    </citation>
    <scope>NUCLEOTIDE SEQUENCE</scope>
</reference>
<organism evidence="3 7">
    <name type="scientific">Didymodactylos carnosus</name>
    <dbReference type="NCBI Taxonomy" id="1234261"/>
    <lineage>
        <taxon>Eukaryota</taxon>
        <taxon>Metazoa</taxon>
        <taxon>Spiralia</taxon>
        <taxon>Gnathifera</taxon>
        <taxon>Rotifera</taxon>
        <taxon>Eurotatoria</taxon>
        <taxon>Bdelloidea</taxon>
        <taxon>Philodinida</taxon>
        <taxon>Philodinidae</taxon>
        <taxon>Didymodactylos</taxon>
    </lineage>
</organism>
<dbReference type="SMART" id="SM00054">
    <property type="entry name" value="EFh"/>
    <property type="match status" value="3"/>
</dbReference>
<dbReference type="PANTHER" id="PTHR23048:SF0">
    <property type="entry name" value="CALMODULIN LIKE 3"/>
    <property type="match status" value="1"/>
</dbReference>
<dbReference type="FunFam" id="1.10.238.10:FF:000003">
    <property type="entry name" value="Calmodulin A"/>
    <property type="match status" value="1"/>
</dbReference>